<comment type="subunit">
    <text evidence="7">Homodimer.</text>
</comment>
<dbReference type="Gene3D" id="2.40.50.140">
    <property type="entry name" value="Nucleic acid-binding proteins"/>
    <property type="match status" value="1"/>
</dbReference>
<dbReference type="PRINTS" id="PR01042">
    <property type="entry name" value="TRNASYNTHASP"/>
</dbReference>
<dbReference type="KEGG" id="rmar:GBA65_11125"/>
<feature type="compositionally biased region" description="Polar residues" evidence="8">
    <location>
        <begin position="8"/>
        <end position="17"/>
    </location>
</feature>
<feature type="binding site" evidence="7">
    <location>
        <position position="503"/>
    </location>
    <ligand>
        <name>L-aspartate</name>
        <dbReference type="ChEBI" id="CHEBI:29991"/>
    </ligand>
</feature>
<dbReference type="Gene3D" id="3.30.1360.30">
    <property type="entry name" value="GAD-like domain"/>
    <property type="match status" value="1"/>
</dbReference>
<keyword evidence="2 7" id="KW-0436">Ligase</keyword>
<dbReference type="InterPro" id="IPR002312">
    <property type="entry name" value="Asp/Asn-tRNA-synth_IIb"/>
</dbReference>
<dbReference type="InterPro" id="IPR029351">
    <property type="entry name" value="GAD_dom"/>
</dbReference>
<evidence type="ECO:0000256" key="7">
    <source>
        <dbReference type="HAMAP-Rule" id="MF_00044"/>
    </source>
</evidence>
<feature type="site" description="Important for tRNA non-discrimination" evidence="7">
    <location>
        <position position="45"/>
    </location>
</feature>
<evidence type="ECO:0000256" key="2">
    <source>
        <dbReference type="ARBA" id="ARBA00022598"/>
    </source>
</evidence>
<dbReference type="SUPFAM" id="SSF55681">
    <property type="entry name" value="Class II aaRS and biotin synthetases"/>
    <property type="match status" value="1"/>
</dbReference>
<dbReference type="PANTHER" id="PTHR22594">
    <property type="entry name" value="ASPARTYL/LYSYL-TRNA SYNTHETASE"/>
    <property type="match status" value="1"/>
</dbReference>
<feature type="compositionally biased region" description="Polar residues" evidence="8">
    <location>
        <begin position="608"/>
        <end position="619"/>
    </location>
</feature>
<evidence type="ECO:0000313" key="10">
    <source>
        <dbReference type="EMBL" id="QIN78983.1"/>
    </source>
</evidence>
<name>A0A6G8PXP7_9ACTN</name>
<comment type="similarity">
    <text evidence="1 7">Belongs to the class-II aminoacyl-tRNA synthetase family. Type 1 subfamily.</text>
</comment>
<dbReference type="Pfam" id="PF02938">
    <property type="entry name" value="GAD"/>
    <property type="match status" value="1"/>
</dbReference>
<keyword evidence="4 7" id="KW-0067">ATP-binding</keyword>
<dbReference type="InterPro" id="IPR004524">
    <property type="entry name" value="Asp-tRNA-ligase_1"/>
</dbReference>
<comment type="catalytic activity">
    <reaction evidence="7">
        <text>tRNA(Asx) + L-aspartate + ATP = L-aspartyl-tRNA(Asx) + AMP + diphosphate</text>
        <dbReference type="Rhea" id="RHEA:18349"/>
        <dbReference type="Rhea" id="RHEA-COMP:9710"/>
        <dbReference type="Rhea" id="RHEA-COMP:9711"/>
        <dbReference type="ChEBI" id="CHEBI:29991"/>
        <dbReference type="ChEBI" id="CHEBI:30616"/>
        <dbReference type="ChEBI" id="CHEBI:33019"/>
        <dbReference type="ChEBI" id="CHEBI:78442"/>
        <dbReference type="ChEBI" id="CHEBI:78516"/>
        <dbReference type="ChEBI" id="CHEBI:456215"/>
        <dbReference type="EC" id="6.1.1.23"/>
    </reaction>
</comment>
<dbReference type="InterPro" id="IPR004115">
    <property type="entry name" value="GAD-like_sf"/>
</dbReference>
<dbReference type="CDD" id="cd04317">
    <property type="entry name" value="EcAspRS_like_N"/>
    <property type="match status" value="1"/>
</dbReference>
<keyword evidence="7" id="KW-0963">Cytoplasm</keyword>
<evidence type="ECO:0000259" key="9">
    <source>
        <dbReference type="PROSITE" id="PS50862"/>
    </source>
</evidence>
<feature type="binding site" evidence="7">
    <location>
        <begin position="234"/>
        <end position="236"/>
    </location>
    <ligand>
        <name>ATP</name>
        <dbReference type="ChEBI" id="CHEBI:30616"/>
    </ligand>
</feature>
<dbReference type="InterPro" id="IPR047089">
    <property type="entry name" value="Asp-tRNA-ligase_1_N"/>
</dbReference>
<evidence type="ECO:0000256" key="5">
    <source>
        <dbReference type="ARBA" id="ARBA00022917"/>
    </source>
</evidence>
<dbReference type="Pfam" id="PF01336">
    <property type="entry name" value="tRNA_anti-codon"/>
    <property type="match status" value="1"/>
</dbReference>
<dbReference type="PANTHER" id="PTHR22594:SF5">
    <property type="entry name" value="ASPARTATE--TRNA LIGASE, MITOCHONDRIAL"/>
    <property type="match status" value="1"/>
</dbReference>
<feature type="site" description="Important for tRNA non-discrimination" evidence="7">
    <location>
        <position position="96"/>
    </location>
</feature>
<feature type="binding site" evidence="7">
    <location>
        <position position="234"/>
    </location>
    <ligand>
        <name>L-aspartate</name>
        <dbReference type="ChEBI" id="CHEBI:29991"/>
    </ligand>
</feature>
<reference evidence="10 11" key="1">
    <citation type="submission" date="2019-10" db="EMBL/GenBank/DDBJ databases">
        <title>Rubrobacter sp nov SCSIO 52915 isolated from a deep-sea sediment in the South China Sea.</title>
        <authorList>
            <person name="Chen R.W."/>
        </authorList>
    </citation>
    <scope>NUCLEOTIDE SEQUENCE [LARGE SCALE GENOMIC DNA]</scope>
    <source>
        <strain evidence="10 11">SCSIO 52915</strain>
    </source>
</reference>
<keyword evidence="6 7" id="KW-0030">Aminoacyl-tRNA synthetase</keyword>
<feature type="binding site" evidence="7">
    <location>
        <position position="496"/>
    </location>
    <ligand>
        <name>ATP</name>
        <dbReference type="ChEBI" id="CHEBI:30616"/>
    </ligand>
</feature>
<dbReference type="GO" id="GO:0005737">
    <property type="term" value="C:cytoplasm"/>
    <property type="evidence" value="ECO:0007669"/>
    <property type="project" value="UniProtKB-SubCell"/>
</dbReference>
<dbReference type="Proteomes" id="UP000502706">
    <property type="component" value="Chromosome"/>
</dbReference>
<dbReference type="InterPro" id="IPR006195">
    <property type="entry name" value="aa-tRNA-synth_II"/>
</dbReference>
<dbReference type="NCBIfam" id="NF001750">
    <property type="entry name" value="PRK00476.1"/>
    <property type="match status" value="1"/>
</dbReference>
<dbReference type="Pfam" id="PF00152">
    <property type="entry name" value="tRNA-synt_2"/>
    <property type="match status" value="1"/>
</dbReference>
<feature type="region of interest" description="Disordered" evidence="8">
    <location>
        <begin position="1"/>
        <end position="23"/>
    </location>
</feature>
<dbReference type="RefSeq" id="WP_166396645.1">
    <property type="nucleotide sequence ID" value="NZ_CP045121.1"/>
</dbReference>
<feature type="binding site" evidence="7">
    <location>
        <position position="188"/>
    </location>
    <ligand>
        <name>L-aspartate</name>
        <dbReference type="ChEBI" id="CHEBI:29991"/>
    </ligand>
</feature>
<dbReference type="GO" id="GO:0006422">
    <property type="term" value="P:aspartyl-tRNA aminoacylation"/>
    <property type="evidence" value="ECO:0007669"/>
    <property type="project" value="UniProtKB-UniRule"/>
</dbReference>
<feature type="binding site" evidence="7">
    <location>
        <position position="243"/>
    </location>
    <ligand>
        <name>ATP</name>
        <dbReference type="ChEBI" id="CHEBI:30616"/>
    </ligand>
</feature>
<dbReference type="InterPro" id="IPR047090">
    <property type="entry name" value="AspRS_core"/>
</dbReference>
<dbReference type="InterPro" id="IPR004365">
    <property type="entry name" value="NA-bd_OB_tRNA"/>
</dbReference>
<evidence type="ECO:0000256" key="1">
    <source>
        <dbReference type="ARBA" id="ARBA00006303"/>
    </source>
</evidence>
<dbReference type="GO" id="GO:0005524">
    <property type="term" value="F:ATP binding"/>
    <property type="evidence" value="ECO:0007669"/>
    <property type="project" value="UniProtKB-UniRule"/>
</dbReference>
<dbReference type="InterPro" id="IPR045864">
    <property type="entry name" value="aa-tRNA-synth_II/BPL/LPL"/>
</dbReference>
<feature type="region of interest" description="Disordered" evidence="8">
    <location>
        <begin position="596"/>
        <end position="619"/>
    </location>
</feature>
<dbReference type="CDD" id="cd00777">
    <property type="entry name" value="AspRS_core"/>
    <property type="match status" value="1"/>
</dbReference>
<evidence type="ECO:0000256" key="4">
    <source>
        <dbReference type="ARBA" id="ARBA00022840"/>
    </source>
</evidence>
<dbReference type="AlphaFoldDB" id="A0A6G8PXP7"/>
<gene>
    <name evidence="7 10" type="primary">aspS</name>
    <name evidence="10" type="ORF">GBA65_11125</name>
</gene>
<feature type="binding site" evidence="7">
    <location>
        <begin position="548"/>
        <end position="551"/>
    </location>
    <ligand>
        <name>ATP</name>
        <dbReference type="ChEBI" id="CHEBI:30616"/>
    </ligand>
</feature>
<dbReference type="InterPro" id="IPR004364">
    <property type="entry name" value="Aa-tRNA-synt_II"/>
</dbReference>
<organism evidence="10 11">
    <name type="scientific">Rubrobacter marinus</name>
    <dbReference type="NCBI Taxonomy" id="2653852"/>
    <lineage>
        <taxon>Bacteria</taxon>
        <taxon>Bacillati</taxon>
        <taxon>Actinomycetota</taxon>
        <taxon>Rubrobacteria</taxon>
        <taxon>Rubrobacterales</taxon>
        <taxon>Rubrobacteraceae</taxon>
        <taxon>Rubrobacter</taxon>
    </lineage>
</organism>
<dbReference type="SUPFAM" id="SSF55261">
    <property type="entry name" value="GAD domain-like"/>
    <property type="match status" value="1"/>
</dbReference>
<keyword evidence="5 7" id="KW-0648">Protein biosynthesis</keyword>
<dbReference type="NCBIfam" id="TIGR00459">
    <property type="entry name" value="aspS_bact"/>
    <property type="match status" value="1"/>
</dbReference>
<dbReference type="GO" id="GO:0004815">
    <property type="term" value="F:aspartate-tRNA ligase activity"/>
    <property type="evidence" value="ECO:0007669"/>
    <property type="project" value="UniProtKB-UniRule"/>
</dbReference>
<dbReference type="PROSITE" id="PS50862">
    <property type="entry name" value="AA_TRNA_LIGASE_II"/>
    <property type="match status" value="1"/>
</dbReference>
<evidence type="ECO:0000256" key="6">
    <source>
        <dbReference type="ARBA" id="ARBA00023146"/>
    </source>
</evidence>
<dbReference type="InterPro" id="IPR012340">
    <property type="entry name" value="NA-bd_OB-fold"/>
</dbReference>
<dbReference type="SUPFAM" id="SSF50249">
    <property type="entry name" value="Nucleic acid-binding proteins"/>
    <property type="match status" value="1"/>
</dbReference>
<evidence type="ECO:0000313" key="11">
    <source>
        <dbReference type="Proteomes" id="UP000502706"/>
    </source>
</evidence>
<evidence type="ECO:0000256" key="8">
    <source>
        <dbReference type="SAM" id="MobiDB-lite"/>
    </source>
</evidence>
<keyword evidence="3 7" id="KW-0547">Nucleotide-binding</keyword>
<comment type="function">
    <text evidence="7">Aspartyl-tRNA synthetase with relaxed tRNA specificity since it is able to aspartylate not only its cognate tRNA(Asp) but also tRNA(Asn). Reaction proceeds in two steps: L-aspartate is first activated by ATP to form Asp-AMP and then transferred to the acceptor end of tRNA(Asp/Asn).</text>
</comment>
<dbReference type="GO" id="GO:0003676">
    <property type="term" value="F:nucleic acid binding"/>
    <property type="evidence" value="ECO:0007669"/>
    <property type="project" value="InterPro"/>
</dbReference>
<evidence type="ECO:0000256" key="3">
    <source>
        <dbReference type="ARBA" id="ARBA00022741"/>
    </source>
</evidence>
<accession>A0A6G8PXP7</accession>
<proteinExistence type="inferred from homology"/>
<keyword evidence="11" id="KW-1185">Reference proteome</keyword>
<dbReference type="GO" id="GO:0050560">
    <property type="term" value="F:aspartate-tRNA(Asn) ligase activity"/>
    <property type="evidence" value="ECO:0007669"/>
    <property type="project" value="UniProtKB-EC"/>
</dbReference>
<dbReference type="EC" id="6.1.1.23" evidence="7"/>
<dbReference type="EMBL" id="CP045121">
    <property type="protein sequence ID" value="QIN78983.1"/>
    <property type="molecule type" value="Genomic_DNA"/>
</dbReference>
<feature type="domain" description="Aminoacyl-transfer RNA synthetases class-II family profile" evidence="9">
    <location>
        <begin position="158"/>
        <end position="569"/>
    </location>
</feature>
<protein>
    <recommendedName>
        <fullName evidence="7">Aspartate--tRNA(Asp/Asn) ligase</fullName>
        <ecNumber evidence="7">6.1.1.23</ecNumber>
    </recommendedName>
    <alternativeName>
        <fullName evidence="7">Aspartyl-tRNA synthetase</fullName>
        <shortName evidence="7">AspRS</shortName>
    </alternativeName>
    <alternativeName>
        <fullName evidence="7">Non-discriminating aspartyl-tRNA synthetase</fullName>
        <shortName evidence="7">ND-AspRS</shortName>
    </alternativeName>
</protein>
<feature type="binding site" evidence="7">
    <location>
        <position position="462"/>
    </location>
    <ligand>
        <name>L-aspartate</name>
        <dbReference type="ChEBI" id="CHEBI:29991"/>
    </ligand>
</feature>
<dbReference type="Gene3D" id="3.30.930.10">
    <property type="entry name" value="Bira Bifunctional Protein, Domain 2"/>
    <property type="match status" value="1"/>
</dbReference>
<sequence length="619" mass="69622">MHREETGTKSFENNPYRTHTAGELRAGDVGERVRLAGWVNRRRDHGGLIFIDLRDRWGITQVAFRPEEAELFGQAEELRPEWSVSIEGEVARRPEGNENPELPTGEVEISATALSVLNRSETPPFEIDRERPVDEILRLKYRYLDLRRKRMQENIIFRDRVVKHMRSYLAERDFVEVETPLLTASSPEGARDYLVPARLYPGQFYALPQSPQQFKQLLMVAGFERYFQIARALRDEDQRGDRQPEHTQLDVEMSYTTQEEVLVLIEGLFTEIVEGYTEKKILHKPFPRMTFAEAMSRFGTDKPDLRFGLEIRDVSEAVRGSGFKVFAGAIERGGSVRGFAVSGLGDLSRREIDELTGVASAGGARGLAHLKVGADALIGPIAKFFSPEEGDALKVALGAQEGDYMFFVADADAVVFESLNRLRLHLRDRLGLADEGVLALAWVTDFPLFEWNEDEGRIEPMHHMFTMPREEDLPLLDSDPLKVIGQLYDLVANGTELASGSIRIHRPDIQQKVFSTIGMSEEEAQERFGAMLTAFRYGAPPHGGIAPGVDRLIMLLKDEPNIREVMAFPKTQAARDEMMDAPGPVAEEQLKELHIALRRPPEGKPGSNPASRPSEGDNS</sequence>
<feature type="region of interest" description="Aspartate" evidence="7">
    <location>
        <begin position="212"/>
        <end position="215"/>
    </location>
</feature>
<dbReference type="HAMAP" id="MF_00044">
    <property type="entry name" value="Asp_tRNA_synth_type1"/>
    <property type="match status" value="1"/>
</dbReference>
<comment type="subcellular location">
    <subcellularLocation>
        <location evidence="7">Cytoplasm</location>
    </subcellularLocation>
</comment>